<reference evidence="1" key="1">
    <citation type="journal article" date="2021" name="Genome Biol. Evol.">
        <title>The assembled and annotated genome of the fairy-ring fungus Marasmius oreades.</title>
        <authorList>
            <person name="Hiltunen M."/>
            <person name="Ament-Velasquez S.L."/>
            <person name="Johannesson H."/>
        </authorList>
    </citation>
    <scope>NUCLEOTIDE SEQUENCE</scope>
    <source>
        <strain evidence="1">03SP1</strain>
    </source>
</reference>
<name>A0A9P7RYE6_9AGAR</name>
<keyword evidence="2" id="KW-1185">Reference proteome</keyword>
<organism evidence="1 2">
    <name type="scientific">Marasmius oreades</name>
    <name type="common">fairy-ring Marasmius</name>
    <dbReference type="NCBI Taxonomy" id="181124"/>
    <lineage>
        <taxon>Eukaryota</taxon>
        <taxon>Fungi</taxon>
        <taxon>Dikarya</taxon>
        <taxon>Basidiomycota</taxon>
        <taxon>Agaricomycotina</taxon>
        <taxon>Agaricomycetes</taxon>
        <taxon>Agaricomycetidae</taxon>
        <taxon>Agaricales</taxon>
        <taxon>Marasmiineae</taxon>
        <taxon>Marasmiaceae</taxon>
        <taxon>Marasmius</taxon>
    </lineage>
</organism>
<dbReference type="KEGG" id="more:E1B28_008149"/>
<evidence type="ECO:0000313" key="1">
    <source>
        <dbReference type="EMBL" id="KAG7091748.1"/>
    </source>
</evidence>
<comment type="caution">
    <text evidence="1">The sequence shown here is derived from an EMBL/GenBank/DDBJ whole genome shotgun (WGS) entry which is preliminary data.</text>
</comment>
<proteinExistence type="predicted"/>
<gene>
    <name evidence="1" type="ORF">E1B28_008149</name>
</gene>
<dbReference type="Gene3D" id="1.10.510.10">
    <property type="entry name" value="Transferase(Phosphotransferase) domain 1"/>
    <property type="match status" value="1"/>
</dbReference>
<protein>
    <recommendedName>
        <fullName evidence="3">Protein kinase domain-containing protein</fullName>
    </recommendedName>
</protein>
<dbReference type="EMBL" id="CM032185">
    <property type="protein sequence ID" value="KAG7091748.1"/>
    <property type="molecule type" value="Genomic_DNA"/>
</dbReference>
<evidence type="ECO:0000313" key="2">
    <source>
        <dbReference type="Proteomes" id="UP001049176"/>
    </source>
</evidence>
<dbReference type="InterPro" id="IPR011009">
    <property type="entry name" value="Kinase-like_dom_sf"/>
</dbReference>
<accession>A0A9P7RYE6</accession>
<dbReference type="AlphaFoldDB" id="A0A9P7RYE6"/>
<dbReference type="Proteomes" id="UP001049176">
    <property type="component" value="Chromosome 5"/>
</dbReference>
<sequence>MVRQNDNCQKINRRLLVDLTRGTKFKEVPYIVPKFKKFCADIKQQPLEDYAEDLDPDLTIQEALEVNPSCVTFLAKKLLAEDSGPDDDNYIVIKFARRYNKEAHVMMGELGFALKLLGYCPLRDGESPYDNLVLLAMEYVEGGTLYEQYENRVLPTHVKRDVQEALQVLNGAGYIFADLRRPNLIVRESDGKVLLIDFDWVCRVDGGMRYPFHLSQDVKDRSGAKDNEVISLKHQEGMFEKL</sequence>
<dbReference type="RefSeq" id="XP_043008218.1">
    <property type="nucleotide sequence ID" value="XM_043152935.1"/>
</dbReference>
<dbReference type="GeneID" id="66077225"/>
<dbReference type="SUPFAM" id="SSF56112">
    <property type="entry name" value="Protein kinase-like (PK-like)"/>
    <property type="match status" value="1"/>
</dbReference>
<evidence type="ECO:0008006" key="3">
    <source>
        <dbReference type="Google" id="ProtNLM"/>
    </source>
</evidence>
<dbReference type="OrthoDB" id="4062651at2759"/>